<reference evidence="11" key="1">
    <citation type="journal article" date="2022" name="Int. J. Syst. Evol. Microbiol.">
        <title>Prevotella lacticifex sp. nov., isolated from the rumen of cows.</title>
        <authorList>
            <person name="Shinkai T."/>
            <person name="Ikeyama N."/>
            <person name="Kumagai M."/>
            <person name="Ohmori H."/>
            <person name="Sakamoto M."/>
            <person name="Ohkuma M."/>
            <person name="Mitsumori M."/>
        </authorList>
    </citation>
    <scope>NUCLEOTIDE SEQUENCE</scope>
    <source>
        <strain evidence="11">R5076</strain>
    </source>
</reference>
<keyword evidence="5 9" id="KW-0547">Nucleotide-binding</keyword>
<evidence type="ECO:0000256" key="8">
    <source>
        <dbReference type="ARBA" id="ARBA00048596"/>
    </source>
</evidence>
<keyword evidence="6 9" id="KW-0418">Kinase</keyword>
<dbReference type="GO" id="GO:0006083">
    <property type="term" value="P:acetate metabolic process"/>
    <property type="evidence" value="ECO:0007669"/>
    <property type="project" value="TreeGrafter"/>
</dbReference>
<dbReference type="PANTHER" id="PTHR21060">
    <property type="entry name" value="ACETATE KINASE"/>
    <property type="match status" value="1"/>
</dbReference>
<organism evidence="11 12">
    <name type="scientific">Prevotella lacticifex</name>
    <dbReference type="NCBI Taxonomy" id="2854755"/>
    <lineage>
        <taxon>Bacteria</taxon>
        <taxon>Pseudomonadati</taxon>
        <taxon>Bacteroidota</taxon>
        <taxon>Bacteroidia</taxon>
        <taxon>Bacteroidales</taxon>
        <taxon>Prevotellaceae</taxon>
        <taxon>Prevotella</taxon>
    </lineage>
</organism>
<comment type="subcellular location">
    <subcellularLocation>
        <location evidence="1 9">Cytoplasm</location>
    </subcellularLocation>
</comment>
<keyword evidence="7 9" id="KW-0067">ATP-binding</keyword>
<dbReference type="GO" id="GO:0005737">
    <property type="term" value="C:cytoplasm"/>
    <property type="evidence" value="ECO:0007669"/>
    <property type="project" value="UniProtKB-SubCell"/>
</dbReference>
<dbReference type="InterPro" id="IPR023865">
    <property type="entry name" value="Aliphatic_acid_kinase_CS"/>
</dbReference>
<evidence type="ECO:0000256" key="2">
    <source>
        <dbReference type="ARBA" id="ARBA00008748"/>
    </source>
</evidence>
<dbReference type="Proteomes" id="UP000825483">
    <property type="component" value="Unassembled WGS sequence"/>
</dbReference>
<accession>A0A9R1C887</accession>
<dbReference type="PANTHER" id="PTHR21060:SF3">
    <property type="entry name" value="BUTYRATE KINASE 2-RELATED"/>
    <property type="match status" value="1"/>
</dbReference>
<dbReference type="Gene3D" id="3.30.420.40">
    <property type="match status" value="2"/>
</dbReference>
<name>A0A9R1C887_9BACT</name>
<dbReference type="RefSeq" id="WP_223930069.1">
    <property type="nucleotide sequence ID" value="NZ_BPTU01000004.1"/>
</dbReference>
<dbReference type="InterPro" id="IPR043129">
    <property type="entry name" value="ATPase_NBD"/>
</dbReference>
<dbReference type="SUPFAM" id="SSF53067">
    <property type="entry name" value="Actin-like ATPase domain"/>
    <property type="match status" value="2"/>
</dbReference>
<evidence type="ECO:0000313" key="12">
    <source>
        <dbReference type="Proteomes" id="UP000825483"/>
    </source>
</evidence>
<dbReference type="Pfam" id="PF00871">
    <property type="entry name" value="Acetate_kinase"/>
    <property type="match status" value="1"/>
</dbReference>
<dbReference type="PRINTS" id="PR00471">
    <property type="entry name" value="ACETATEKNASE"/>
</dbReference>
<dbReference type="AlphaFoldDB" id="A0A9R1C887"/>
<evidence type="ECO:0000256" key="10">
    <source>
        <dbReference type="RuleBase" id="RU003835"/>
    </source>
</evidence>
<dbReference type="PIRSF" id="PIRSF036458">
    <property type="entry name" value="Butyrate_kin"/>
    <property type="match status" value="1"/>
</dbReference>
<dbReference type="GO" id="GO:0047761">
    <property type="term" value="F:butyrate kinase activity"/>
    <property type="evidence" value="ECO:0007669"/>
    <property type="project" value="UniProtKB-UniRule"/>
</dbReference>
<sequence>MHRILVINPGSTSTKIAVYEDSKQIFESDIRHTPEQLAQFQGVWDQEPFRLQVVIDELNKHNIPMQLDAVVGRGDLSHPVQSGTYEVTDDMIAAARNAHHVHACDIGGALARDIAGRVMPCRAFITDPGTVDELAPEAHICGFPDFDRNPIWHALNQKAIARRYAKEQGTRYEDLRLIICHLGGGISIAAHDHGRAIDANNALDGEGPFSPERSGSLPVGALVHLCFSGKMTEKEIMNRIAGDGGMKAFLGTNDMREVEQRIADGDKKAKLIADAMIWHTAKWIAAEGAVLCGNVDAILITGGMAHSKYIIDGLKKRISFLAPVNVYPGQDEMLAMAQNALRELEAEE</sequence>
<dbReference type="InterPro" id="IPR000890">
    <property type="entry name" value="Aliphatic_acid_kin_short-chain"/>
</dbReference>
<dbReference type="EMBL" id="BPUB01000001">
    <property type="protein sequence ID" value="GJG57852.1"/>
    <property type="molecule type" value="Genomic_DNA"/>
</dbReference>
<dbReference type="InterPro" id="IPR011245">
    <property type="entry name" value="Butyrate_kin"/>
</dbReference>
<comment type="similarity">
    <text evidence="2 9 10">Belongs to the acetokinase family.</text>
</comment>
<dbReference type="CDD" id="cd24011">
    <property type="entry name" value="ASKHA_NBD_BK"/>
    <property type="match status" value="1"/>
</dbReference>
<keyword evidence="4 9" id="KW-0808">Transferase</keyword>
<dbReference type="EC" id="2.7.2.7" evidence="9"/>
<evidence type="ECO:0000256" key="9">
    <source>
        <dbReference type="HAMAP-Rule" id="MF_00542"/>
    </source>
</evidence>
<gene>
    <name evidence="9 11" type="primary">buk</name>
    <name evidence="11" type="ORF">PRLR5076_07030</name>
</gene>
<dbReference type="HAMAP" id="MF_00542">
    <property type="entry name" value="Butyrate_kinase"/>
    <property type="match status" value="1"/>
</dbReference>
<comment type="catalytic activity">
    <reaction evidence="8 9">
        <text>butanoate + ATP = butanoyl phosphate + ADP</text>
        <dbReference type="Rhea" id="RHEA:13585"/>
        <dbReference type="ChEBI" id="CHEBI:17968"/>
        <dbReference type="ChEBI" id="CHEBI:30616"/>
        <dbReference type="ChEBI" id="CHEBI:58079"/>
        <dbReference type="ChEBI" id="CHEBI:456216"/>
        <dbReference type="EC" id="2.7.2.7"/>
    </reaction>
</comment>
<evidence type="ECO:0000256" key="6">
    <source>
        <dbReference type="ARBA" id="ARBA00022777"/>
    </source>
</evidence>
<evidence type="ECO:0000256" key="5">
    <source>
        <dbReference type="ARBA" id="ARBA00022741"/>
    </source>
</evidence>
<evidence type="ECO:0000256" key="7">
    <source>
        <dbReference type="ARBA" id="ARBA00022840"/>
    </source>
</evidence>
<keyword evidence="3 9" id="KW-0963">Cytoplasm</keyword>
<evidence type="ECO:0000256" key="3">
    <source>
        <dbReference type="ARBA" id="ARBA00022490"/>
    </source>
</evidence>
<proteinExistence type="inferred from homology"/>
<dbReference type="GO" id="GO:0005524">
    <property type="term" value="F:ATP binding"/>
    <property type="evidence" value="ECO:0007669"/>
    <property type="project" value="UniProtKB-KW"/>
</dbReference>
<dbReference type="NCBIfam" id="TIGR02707">
    <property type="entry name" value="butyr_kinase"/>
    <property type="match status" value="1"/>
</dbReference>
<dbReference type="PROSITE" id="PS01075">
    <property type="entry name" value="ACETATE_KINASE_1"/>
    <property type="match status" value="1"/>
</dbReference>
<evidence type="ECO:0000256" key="1">
    <source>
        <dbReference type="ARBA" id="ARBA00004496"/>
    </source>
</evidence>
<dbReference type="PROSITE" id="PS01076">
    <property type="entry name" value="ACETATE_KINASE_2"/>
    <property type="match status" value="1"/>
</dbReference>
<dbReference type="NCBIfam" id="NF002834">
    <property type="entry name" value="PRK03011.1-5"/>
    <property type="match status" value="1"/>
</dbReference>
<comment type="caution">
    <text evidence="11">The sequence shown here is derived from an EMBL/GenBank/DDBJ whole genome shotgun (WGS) entry which is preliminary data.</text>
</comment>
<keyword evidence="12" id="KW-1185">Reference proteome</keyword>
<evidence type="ECO:0000313" key="11">
    <source>
        <dbReference type="EMBL" id="GJG57852.1"/>
    </source>
</evidence>
<evidence type="ECO:0000256" key="4">
    <source>
        <dbReference type="ARBA" id="ARBA00022679"/>
    </source>
</evidence>
<protein>
    <recommendedName>
        <fullName evidence="9">Probable butyrate kinase</fullName>
        <shortName evidence="9">BK</shortName>
        <ecNumber evidence="9">2.7.2.7</ecNumber>
    </recommendedName>
    <alternativeName>
        <fullName evidence="9">Branched-chain carboxylic acid kinase</fullName>
    </alternativeName>
</protein>
<dbReference type="GeneID" id="72468756"/>
<dbReference type="GO" id="GO:0008776">
    <property type="term" value="F:acetate kinase activity"/>
    <property type="evidence" value="ECO:0007669"/>
    <property type="project" value="TreeGrafter"/>
</dbReference>